<dbReference type="PANTHER" id="PTHR11475">
    <property type="entry name" value="OXIDASE/PEROXIDASE"/>
    <property type="match status" value="1"/>
</dbReference>
<reference evidence="3" key="1">
    <citation type="submission" date="2020-11" db="EMBL/GenBank/DDBJ databases">
        <authorList>
            <person name="Tran Van P."/>
        </authorList>
    </citation>
    <scope>NUCLEOTIDE SEQUENCE</scope>
</reference>
<proteinExistence type="predicted"/>
<name>A0A7R8WHI8_9CRUS</name>
<dbReference type="Gene3D" id="1.10.640.10">
    <property type="entry name" value="Haem peroxidase domain superfamily, animal type"/>
    <property type="match status" value="3"/>
</dbReference>
<dbReference type="EMBL" id="OB661971">
    <property type="protein sequence ID" value="CAD7229277.1"/>
    <property type="molecule type" value="Genomic_DNA"/>
</dbReference>
<dbReference type="GO" id="GO:0020037">
    <property type="term" value="F:heme binding"/>
    <property type="evidence" value="ECO:0007669"/>
    <property type="project" value="InterPro"/>
</dbReference>
<evidence type="ECO:0000256" key="2">
    <source>
        <dbReference type="SAM" id="MobiDB-lite"/>
    </source>
</evidence>
<gene>
    <name evidence="3" type="ORF">CTOB1V02_LOCUS7150</name>
</gene>
<dbReference type="InterPro" id="IPR010255">
    <property type="entry name" value="Haem_peroxidase_sf"/>
</dbReference>
<feature type="non-terminal residue" evidence="3">
    <location>
        <position position="1"/>
    </location>
</feature>
<dbReference type="OrthoDB" id="823504at2759"/>
<dbReference type="SUPFAM" id="SSF48113">
    <property type="entry name" value="Heme-dependent peroxidases"/>
    <property type="match status" value="3"/>
</dbReference>
<organism evidence="3">
    <name type="scientific">Cyprideis torosa</name>
    <dbReference type="NCBI Taxonomy" id="163714"/>
    <lineage>
        <taxon>Eukaryota</taxon>
        <taxon>Metazoa</taxon>
        <taxon>Ecdysozoa</taxon>
        <taxon>Arthropoda</taxon>
        <taxon>Crustacea</taxon>
        <taxon>Oligostraca</taxon>
        <taxon>Ostracoda</taxon>
        <taxon>Podocopa</taxon>
        <taxon>Podocopida</taxon>
        <taxon>Cytherocopina</taxon>
        <taxon>Cytheroidea</taxon>
        <taxon>Cytherideidae</taxon>
        <taxon>Cyprideis</taxon>
    </lineage>
</organism>
<keyword evidence="1" id="KW-0560">Oxidoreductase</keyword>
<dbReference type="FunFam" id="1.10.640.10:FF:000006">
    <property type="entry name" value="Double oxidase: two peroxidase domains"/>
    <property type="match status" value="1"/>
</dbReference>
<dbReference type="PANTHER" id="PTHR11475:SF134">
    <property type="entry name" value="LD42267P"/>
    <property type="match status" value="1"/>
</dbReference>
<dbReference type="GO" id="GO:0006979">
    <property type="term" value="P:response to oxidative stress"/>
    <property type="evidence" value="ECO:0007669"/>
    <property type="project" value="InterPro"/>
</dbReference>
<sequence>CFSLGNLRVNENAGQVSLATILLREHNRIASTLSLYNPHWTDERAFQEARRILVAQIQHITFNEFLYTILDETLYEKSGLAVTTADYFTGYSSDVHPGIANSVGASVIGFVSTMFPLNITIVNTTTGETQMLRADSGQYNPSLLRNQGDLDSLLLGLVRSRSSNVGPTFGSPEASQFFAAYSVMQGRDHGLPGYESFRSWCGLPKVKSFQDLRGILRSDVDIKKLEQLYGTISAMDLVTAGLLEAPTDGSLLGPTFACLISEQFRRMKLGDRFWYESDLPPLSFSRDQLREIQKVTLAGMICANSGVNRLQPRVFLSEDDFLNAPVFCVNLPHLSLEPWRELEPPEVVVPSELLESSIALARNDLAERTETEKRLVQDRRTADPKGPIGTAYSFHAPSKAACQVANVSLMLEFATRELSRQLTAEGHDLSFVVEAQRKRKKRQIDNFIPTGADFNQIFVGDRLPFPAHLTCPENDDTGPCDPKGAFRSYSGYCNNLQKPSYGKSLTPFNRLLASSYEDGISDPRASSVTGRPLPSPRIVSSFIHSDVSRLHNRYSMMMMQFGQFLDHDITFTPVHRGFQDSLLDCRDCSSAQTVHPECFPIPVPQNDPYYPPVNLSTGVPMCIPLVRSLPGQTRLGPREQLNQNTAFLDGSQVYGQNSCDARKLRAFLGGRLNVTAHPGRGKDLLPQTHGIAECKSPSSVCFVGGDTRPSEQPGLATIHTIFLREHNRIAAELNRVNPHWGDEQTYQTARKIVIAKIQHVTFNEFLPRVLGWNAIKLYELDLQAQGYYNGYDVKCNPGALNEFGAAAFRFGHSLIRPQLHRYDTNYRTLEPFLQLRENFNNPDKIYDVNMIDEIMRGLLSTPMESLDQFVTREVTNHLFEDQRNQYSGLDLVAINVQRARDHGIRPYNDYRVICNLKRAQDFDDLQREIPLEIIERYKQIYAHVDDIDLFTVSPNRNVVKFSGGSANVRWKEDWSDQHSDASSDCSSDSSANNMIDEIMRGLLSTPMESLDQFVTREVTNHLFEDQRNQYSGLDLVAINVQRARDHGIRPYNDYRVICNLKRAQDFDDLQREIPLEIIERYKQIYAHVDDIDLFTENLNFRARTLQFNFRSKSPVSLNSCMYLLHVPGTKPETRNPRLECHDLPVVNIEAWKEPPPSVVNGNGCLIGGNVIQLGQAALPSPCVQCVCTTEGANCQSLRITNCQQLLATQPREAVIADRVCRAQCGQLIQEQASGRTGRALAGAGRPSNVFRPPPPPPQAQAQALRQENQAPLRSGAFNRFRPFFRPGDGPFRVLRNLFG</sequence>
<dbReference type="InterPro" id="IPR019791">
    <property type="entry name" value="Haem_peroxidase_animal"/>
</dbReference>
<evidence type="ECO:0000256" key="1">
    <source>
        <dbReference type="ARBA" id="ARBA00022559"/>
    </source>
</evidence>
<accession>A0A7R8WHI8</accession>
<dbReference type="InterPro" id="IPR037120">
    <property type="entry name" value="Haem_peroxidase_sf_animal"/>
</dbReference>
<feature type="compositionally biased region" description="Low complexity" evidence="2">
    <location>
        <begin position="1235"/>
        <end position="1245"/>
    </location>
</feature>
<dbReference type="Pfam" id="PF03098">
    <property type="entry name" value="An_peroxidase"/>
    <property type="match status" value="3"/>
</dbReference>
<feature type="region of interest" description="Disordered" evidence="2">
    <location>
        <begin position="1235"/>
        <end position="1267"/>
    </location>
</feature>
<protein>
    <submittedName>
        <fullName evidence="3">Uncharacterized protein</fullName>
    </submittedName>
</protein>
<dbReference type="PRINTS" id="PR00457">
    <property type="entry name" value="ANPEROXIDASE"/>
</dbReference>
<dbReference type="PROSITE" id="PS50292">
    <property type="entry name" value="PEROXIDASE_3"/>
    <property type="match status" value="2"/>
</dbReference>
<keyword evidence="1" id="KW-0575">Peroxidase</keyword>
<dbReference type="GO" id="GO:0004601">
    <property type="term" value="F:peroxidase activity"/>
    <property type="evidence" value="ECO:0007669"/>
    <property type="project" value="UniProtKB-KW"/>
</dbReference>
<dbReference type="CDD" id="cd09823">
    <property type="entry name" value="peroxinectin_like"/>
    <property type="match status" value="1"/>
</dbReference>
<evidence type="ECO:0000313" key="3">
    <source>
        <dbReference type="EMBL" id="CAD7229277.1"/>
    </source>
</evidence>